<dbReference type="InterPro" id="IPR046641">
    <property type="entry name" value="DUF6753"/>
</dbReference>
<keyword evidence="3" id="KW-1185">Reference proteome</keyword>
<keyword evidence="1" id="KW-0472">Membrane</keyword>
<dbReference type="KEGG" id="scs:Sta7437_4621"/>
<dbReference type="AlphaFoldDB" id="K9Y189"/>
<evidence type="ECO:0000313" key="2">
    <source>
        <dbReference type="EMBL" id="AFZ38079.1"/>
    </source>
</evidence>
<accession>K9Y189</accession>
<proteinExistence type="predicted"/>
<evidence type="ECO:0000313" key="3">
    <source>
        <dbReference type="Proteomes" id="UP000010473"/>
    </source>
</evidence>
<keyword evidence="1" id="KW-1133">Transmembrane helix</keyword>
<dbReference type="Pfam" id="PF20538">
    <property type="entry name" value="DUF6753"/>
    <property type="match status" value="3"/>
</dbReference>
<name>K9Y189_STAC7</name>
<evidence type="ECO:0000256" key="1">
    <source>
        <dbReference type="SAM" id="Phobius"/>
    </source>
</evidence>
<dbReference type="EMBL" id="CP003654">
    <property type="protein sequence ID" value="AFZ38079.1"/>
    <property type="molecule type" value="Genomic_DNA"/>
</dbReference>
<keyword evidence="2" id="KW-0614">Plasmid</keyword>
<gene>
    <name evidence="2" type="ordered locus">Sta7437_4621</name>
</gene>
<dbReference type="HOGENOM" id="CLU_798862_0_0_3"/>
<protein>
    <submittedName>
        <fullName evidence="2">Uncharacterized protein</fullName>
    </submittedName>
</protein>
<geneLocation type="plasmid" evidence="2 3">
    <name>pSTA7437.01</name>
</geneLocation>
<reference evidence="3" key="1">
    <citation type="journal article" date="2013" name="Proc. Natl. Acad. Sci. U.S.A.">
        <title>Improving the coverage of the cyanobacterial phylum using diversity-driven genome sequencing.</title>
        <authorList>
            <person name="Shih P.M."/>
            <person name="Wu D."/>
            <person name="Latifi A."/>
            <person name="Axen S.D."/>
            <person name="Fewer D.P."/>
            <person name="Talla E."/>
            <person name="Calteau A."/>
            <person name="Cai F."/>
            <person name="Tandeau de Marsac N."/>
            <person name="Rippka R."/>
            <person name="Herdman M."/>
            <person name="Sivonen K."/>
            <person name="Coursin T."/>
            <person name="Laurent T."/>
            <person name="Goodwin L."/>
            <person name="Nolan M."/>
            <person name="Davenport K.W."/>
            <person name="Han C.S."/>
            <person name="Rubin E.M."/>
            <person name="Eisen J.A."/>
            <person name="Woyke T."/>
            <person name="Gugger M."/>
            <person name="Kerfeld C.A."/>
        </authorList>
    </citation>
    <scope>NUCLEOTIDE SEQUENCE [LARGE SCALE GENOMIC DNA]</scope>
    <source>
        <strain evidence="3">ATCC 29371 / PCC 7437</strain>
        <plasmid evidence="3">Plasmid pSTA7437.01</plasmid>
    </source>
</reference>
<feature type="transmembrane region" description="Helical" evidence="1">
    <location>
        <begin position="194"/>
        <end position="216"/>
    </location>
</feature>
<dbReference type="OrthoDB" id="462431at2"/>
<keyword evidence="1" id="KW-0812">Transmembrane</keyword>
<sequence length="325" mass="36758">MNRELTPREIETLAELAEEGTEDLLSNEITVNNSESKTFYGSDYPTARSTEAKNRAFMATALKDLSDREREIVLRTAMETDIKGDDPLFIFLIATGKIELLLHQKPAEIAAHFDKQYRAWRKDWQRRLKYSHALFKEHAKTLQNYINQTQETLEIASEAALEAHSDKITDAANIVIKKAALTKIGHDAVALTKAAFYIFLSVSLGTALGLAIPHIWKTSSPELDPKGARQLTLEEAKALEWAMSDVGKSARNNPELVQWATSTQGQYARELMGWNQVLLTKRGGKFLCEKDAQKLGVVLRLEGRETKTGFCTLWVRFPSERRYLE</sequence>
<organism evidence="2 3">
    <name type="scientific">Stanieria cyanosphaera (strain ATCC 29371 / PCC 7437)</name>
    <dbReference type="NCBI Taxonomy" id="111780"/>
    <lineage>
        <taxon>Bacteria</taxon>
        <taxon>Bacillati</taxon>
        <taxon>Cyanobacteriota</taxon>
        <taxon>Cyanophyceae</taxon>
        <taxon>Pleurocapsales</taxon>
        <taxon>Dermocarpellaceae</taxon>
        <taxon>Stanieria</taxon>
    </lineage>
</organism>
<dbReference type="RefSeq" id="WP_015211985.1">
    <property type="nucleotide sequence ID" value="NC_019765.1"/>
</dbReference>
<dbReference type="Proteomes" id="UP000010473">
    <property type="component" value="Plasmid pSTA7437.01"/>
</dbReference>